<proteinExistence type="predicted"/>
<evidence type="ECO:0000313" key="1">
    <source>
        <dbReference type="EMBL" id="RBP72052.1"/>
    </source>
</evidence>
<gene>
    <name evidence="1" type="ORF">DFO65_1047</name>
</gene>
<accession>A0A366ILA9</accession>
<dbReference type="AlphaFoldDB" id="A0A366ILA9"/>
<dbReference type="Gene3D" id="3.40.50.12580">
    <property type="match status" value="1"/>
</dbReference>
<dbReference type="InterPro" id="IPR007554">
    <property type="entry name" value="Glycerophosphate_synth"/>
</dbReference>
<dbReference type="RefSeq" id="WP_113903618.1">
    <property type="nucleotide sequence ID" value="NZ_QNSB01000004.1"/>
</dbReference>
<dbReference type="SUPFAM" id="SSF53756">
    <property type="entry name" value="UDP-Glycosyltransferase/glycogen phosphorylase"/>
    <property type="match status" value="1"/>
</dbReference>
<dbReference type="GO" id="GO:0016020">
    <property type="term" value="C:membrane"/>
    <property type="evidence" value="ECO:0007669"/>
    <property type="project" value="InterPro"/>
</dbReference>
<dbReference type="EMBL" id="QNSB01000004">
    <property type="protein sequence ID" value="RBP72052.1"/>
    <property type="molecule type" value="Genomic_DNA"/>
</dbReference>
<reference evidence="1 2" key="1">
    <citation type="submission" date="2018-06" db="EMBL/GenBank/DDBJ databases">
        <title>Freshwater and sediment microbial communities from various areas in North America, analyzing microbe dynamics in response to fracking.</title>
        <authorList>
            <person name="Lamendella R."/>
        </authorList>
    </citation>
    <scope>NUCLEOTIDE SEQUENCE [LARGE SCALE GENOMIC DNA]</scope>
    <source>
        <strain evidence="1 2">3b_TX</strain>
    </source>
</reference>
<name>A0A366ILA9_9MICO</name>
<evidence type="ECO:0000313" key="2">
    <source>
        <dbReference type="Proteomes" id="UP000253509"/>
    </source>
</evidence>
<organism evidence="1 2">
    <name type="scientific">Brevibacterium celere</name>
    <dbReference type="NCBI Taxonomy" id="225845"/>
    <lineage>
        <taxon>Bacteria</taxon>
        <taxon>Bacillati</taxon>
        <taxon>Actinomycetota</taxon>
        <taxon>Actinomycetes</taxon>
        <taxon>Micrococcales</taxon>
        <taxon>Brevibacteriaceae</taxon>
        <taxon>Brevibacterium</taxon>
    </lineage>
</organism>
<comment type="caution">
    <text evidence="1">The sequence shown here is derived from an EMBL/GenBank/DDBJ whole genome shotgun (WGS) entry which is preliminary data.</text>
</comment>
<dbReference type="GO" id="GO:0047355">
    <property type="term" value="F:CDP-glycerol glycerophosphotransferase activity"/>
    <property type="evidence" value="ECO:0007669"/>
    <property type="project" value="InterPro"/>
</dbReference>
<sequence>MSTVLKNLKVKRPRFRPLVRSVGLAALESKPWKATSRWLRGTAAIERLELEYDGSGLDTPVIVYFGDGPAKLYQVLQWLPIFEELDNTHPVAIVLRSPRALQELRSITHLPLVLKRRFDPLQDFYHELDPKVALYVNNGVRNFQSLGYAPMVHVHINHGESDKVSMVSNQVKAYDRVLVAGPAAIERHKKALIEFDFNKLVEIGRPQLDIDLHSTLPQTDRRTAMYAPTWEGENDANNYTSVDCFGVAIVEALLSIPDIRVVYKPHPRVETSQELEMVQADARIRQLIEDADESSSEHVISMQGDILQMFADVDLLITDISSVGLDFLYLRPQAPIILTDRRNDLVRLNEDSPISRATPVITQSNRDDIRETVTRLLEADPHMEDRRRLRSFYFGERAVGESTRTFIATIESLIESRRQEIAGKPL</sequence>
<protein>
    <submittedName>
        <fullName evidence="1">CDP-glycerol glycerophosphotransferase (TagB/SpsB family)</fullName>
    </submittedName>
</protein>
<dbReference type="InterPro" id="IPR043148">
    <property type="entry name" value="TagF_C"/>
</dbReference>
<keyword evidence="1" id="KW-0808">Transferase</keyword>
<keyword evidence="2" id="KW-1185">Reference proteome</keyword>
<dbReference type="Proteomes" id="UP000253509">
    <property type="component" value="Unassembled WGS sequence"/>
</dbReference>
<dbReference type="Pfam" id="PF04464">
    <property type="entry name" value="Glyphos_transf"/>
    <property type="match status" value="1"/>
</dbReference>